<dbReference type="Proteomes" id="UP000822688">
    <property type="component" value="Chromosome V"/>
</dbReference>
<accession>A0A8T0HVU6</accession>
<protein>
    <submittedName>
        <fullName evidence="2">Uncharacterized protein</fullName>
    </submittedName>
</protein>
<dbReference type="EMBL" id="CM026426">
    <property type="protein sequence ID" value="KAG0575164.1"/>
    <property type="molecule type" value="Genomic_DNA"/>
</dbReference>
<evidence type="ECO:0000313" key="2">
    <source>
        <dbReference type="EMBL" id="KAG0575164.1"/>
    </source>
</evidence>
<evidence type="ECO:0000313" key="3">
    <source>
        <dbReference type="Proteomes" id="UP000822688"/>
    </source>
</evidence>
<keyword evidence="3" id="KW-1185">Reference proteome</keyword>
<sequence length="34" mass="3841">MQDCPSSVLDHTQQGGWRAERKRGETVIVQQATK</sequence>
<proteinExistence type="predicted"/>
<dbReference type="AlphaFoldDB" id="A0A8T0HVU6"/>
<comment type="caution">
    <text evidence="2">The sequence shown here is derived from an EMBL/GenBank/DDBJ whole genome shotgun (WGS) entry which is preliminary data.</text>
</comment>
<organism evidence="2 3">
    <name type="scientific">Ceratodon purpureus</name>
    <name type="common">Fire moss</name>
    <name type="synonym">Dicranum purpureum</name>
    <dbReference type="NCBI Taxonomy" id="3225"/>
    <lineage>
        <taxon>Eukaryota</taxon>
        <taxon>Viridiplantae</taxon>
        <taxon>Streptophyta</taxon>
        <taxon>Embryophyta</taxon>
        <taxon>Bryophyta</taxon>
        <taxon>Bryophytina</taxon>
        <taxon>Bryopsida</taxon>
        <taxon>Dicranidae</taxon>
        <taxon>Pseudoditrichales</taxon>
        <taxon>Ditrichaceae</taxon>
        <taxon>Ceratodon</taxon>
    </lineage>
</organism>
<reference evidence="2" key="1">
    <citation type="submission" date="2020-06" db="EMBL/GenBank/DDBJ databases">
        <title>WGS assembly of Ceratodon purpureus strain R40.</title>
        <authorList>
            <person name="Carey S.B."/>
            <person name="Jenkins J."/>
            <person name="Shu S."/>
            <person name="Lovell J.T."/>
            <person name="Sreedasyam A."/>
            <person name="Maumus F."/>
            <person name="Tiley G.P."/>
            <person name="Fernandez-Pozo N."/>
            <person name="Barry K."/>
            <person name="Chen C."/>
            <person name="Wang M."/>
            <person name="Lipzen A."/>
            <person name="Daum C."/>
            <person name="Saski C.A."/>
            <person name="Payton A.C."/>
            <person name="Mcbreen J.C."/>
            <person name="Conrad R.E."/>
            <person name="Kollar L.M."/>
            <person name="Olsson S."/>
            <person name="Huttunen S."/>
            <person name="Landis J.B."/>
            <person name="Wickett N.J."/>
            <person name="Johnson M.G."/>
            <person name="Rensing S.A."/>
            <person name="Grimwood J."/>
            <person name="Schmutz J."/>
            <person name="Mcdaniel S.F."/>
        </authorList>
    </citation>
    <scope>NUCLEOTIDE SEQUENCE</scope>
    <source>
        <strain evidence="2">R40</strain>
    </source>
</reference>
<evidence type="ECO:0000256" key="1">
    <source>
        <dbReference type="SAM" id="MobiDB-lite"/>
    </source>
</evidence>
<feature type="region of interest" description="Disordered" evidence="1">
    <location>
        <begin position="1"/>
        <end position="34"/>
    </location>
</feature>
<gene>
    <name evidence="2" type="ORF">KC19_VG323400</name>
</gene>
<name>A0A8T0HVU6_CERPU</name>